<evidence type="ECO:0000313" key="1">
    <source>
        <dbReference type="EMBL" id="GMQ63062.1"/>
    </source>
</evidence>
<sequence>MKIVVVGSTNMDYVLKTNELPKLGETLSAVSFNTVFGGKGANQAVAAARLGAEVTMIAAVGNDSIGEQLKDNLAKENINVEGVNVVEGPSGVAMITVADNGDNTIVVYPGANGKIDEKWLEANEALIMSADCILVQLEIPINVVMKAVKIASDNNVKVIFNPAPAKEFPNDIFKYVDIITPNETELKKISGKEDIKEGAMELIERGANSVVVTLGEQGSMYIDKDNTISAGSFTVKSIDSTAAGDAFNAALGIKLIESDDIEDGLKYSNAVGALVTTKLGAQTSLPFKNEVETFIKNN</sequence>
<dbReference type="Proteomes" id="UP001374599">
    <property type="component" value="Unassembled WGS sequence"/>
</dbReference>
<proteinExistence type="predicted"/>
<accession>A0ACB5UJL8</accession>
<reference evidence="1" key="1">
    <citation type="submission" date="2023-09" db="EMBL/GenBank/DDBJ databases">
        <title>Vallitalea sediminicola and Vallitalea maricola sp. nov., anaerobic bacteria isolated from marine sediment.</title>
        <authorList>
            <person name="Hirano S."/>
            <person name="Maeda A."/>
            <person name="Terahara T."/>
            <person name="Mori K."/>
            <person name="Hamada M."/>
            <person name="Matsumoto R."/>
            <person name="Kobayashi T."/>
        </authorList>
    </citation>
    <scope>NUCLEOTIDE SEQUENCE</scope>
    <source>
        <strain evidence="1">AN17-2</strain>
    </source>
</reference>
<protein>
    <submittedName>
        <fullName evidence="1">Ribokinase</fullName>
    </submittedName>
</protein>
<keyword evidence="2" id="KW-1185">Reference proteome</keyword>
<gene>
    <name evidence="1" type="primary">rbsK_1</name>
    <name evidence="1" type="ORF">AN2V17_22950</name>
</gene>
<name>A0ACB5UJL8_9FIRM</name>
<comment type="caution">
    <text evidence="1">The sequence shown here is derived from an EMBL/GenBank/DDBJ whole genome shotgun (WGS) entry which is preliminary data.</text>
</comment>
<organism evidence="1 2">
    <name type="scientific">Vallitalea maricola</name>
    <dbReference type="NCBI Taxonomy" id="3074433"/>
    <lineage>
        <taxon>Bacteria</taxon>
        <taxon>Bacillati</taxon>
        <taxon>Bacillota</taxon>
        <taxon>Clostridia</taxon>
        <taxon>Lachnospirales</taxon>
        <taxon>Vallitaleaceae</taxon>
        <taxon>Vallitalea</taxon>
    </lineage>
</organism>
<dbReference type="EMBL" id="BTPU01000035">
    <property type="protein sequence ID" value="GMQ63062.1"/>
    <property type="molecule type" value="Genomic_DNA"/>
</dbReference>
<evidence type="ECO:0000313" key="2">
    <source>
        <dbReference type="Proteomes" id="UP001374599"/>
    </source>
</evidence>